<name>A0A2V0QH91_PSESF</name>
<dbReference type="Proteomes" id="UP000247480">
    <property type="component" value="Unassembled WGS sequence"/>
</dbReference>
<dbReference type="EMBL" id="BGJZ01000292">
    <property type="protein sequence ID" value="GBH12147.1"/>
    <property type="molecule type" value="Genomic_DNA"/>
</dbReference>
<protein>
    <submittedName>
        <fullName evidence="2">Uncharacterized protein</fullName>
    </submittedName>
</protein>
<organism evidence="2 3">
    <name type="scientific">Pseudomonas syringae pv. actinidiae</name>
    <dbReference type="NCBI Taxonomy" id="103796"/>
    <lineage>
        <taxon>Bacteria</taxon>
        <taxon>Pseudomonadati</taxon>
        <taxon>Pseudomonadota</taxon>
        <taxon>Gammaproteobacteria</taxon>
        <taxon>Pseudomonadales</taxon>
        <taxon>Pseudomonadaceae</taxon>
        <taxon>Pseudomonas</taxon>
        <taxon>Pseudomonas syringae</taxon>
    </lineage>
</organism>
<comment type="caution">
    <text evidence="2">The sequence shown here is derived from an EMBL/GenBank/DDBJ whole genome shotgun (WGS) entry which is preliminary data.</text>
</comment>
<feature type="signal peptide" evidence="1">
    <location>
        <begin position="1"/>
        <end position="24"/>
    </location>
</feature>
<evidence type="ECO:0000313" key="2">
    <source>
        <dbReference type="EMBL" id="GBH12147.1"/>
    </source>
</evidence>
<feature type="chain" id="PRO_5030058436" evidence="1">
    <location>
        <begin position="25"/>
        <end position="42"/>
    </location>
</feature>
<dbReference type="AlphaFoldDB" id="A0A2V0QH91"/>
<evidence type="ECO:0000313" key="3">
    <source>
        <dbReference type="Proteomes" id="UP000247480"/>
    </source>
</evidence>
<dbReference type="PROSITE" id="PS51257">
    <property type="entry name" value="PROKAR_LIPOPROTEIN"/>
    <property type="match status" value="1"/>
</dbReference>
<gene>
    <name evidence="2" type="ORF">KPSA1_05611</name>
</gene>
<evidence type="ECO:0000256" key="1">
    <source>
        <dbReference type="SAM" id="SignalP"/>
    </source>
</evidence>
<reference evidence="2 3" key="1">
    <citation type="submission" date="2018-04" db="EMBL/GenBank/DDBJ databases">
        <title>Draft genome sequence of Pseudomonas syringae pv. actinidiae biovar 1 strains isolated from kiwifruit in Kagawa prefecture.</title>
        <authorList>
            <person name="Tabuchi M."/>
            <person name="Saito M."/>
            <person name="Fujiwara S."/>
            <person name="Sasa N."/>
            <person name="Akimitsu K."/>
            <person name="Gomi K."/>
            <person name="Konishi-Sugita S."/>
            <person name="Hamano K."/>
            <person name="Kataoka I."/>
        </authorList>
    </citation>
    <scope>NUCLEOTIDE SEQUENCE [LARGE SCALE GENOMIC DNA]</scope>
    <source>
        <strain evidence="2 3">MAFF212206</strain>
    </source>
</reference>
<proteinExistence type="predicted"/>
<keyword evidence="1" id="KW-0732">Signal</keyword>
<sequence length="42" mass="4380">MRLLTRLLSCSLLALGMACAPAMSAEKATPIQFGALTWEAAA</sequence>
<accession>A0A2V0QH91</accession>